<dbReference type="EMBL" id="BDSP01000007">
    <property type="protein sequence ID" value="GAX09435.1"/>
    <property type="molecule type" value="Genomic_DNA"/>
</dbReference>
<reference evidence="4 5" key="1">
    <citation type="journal article" date="2015" name="Plant Cell">
        <title>Oil accumulation by the oleaginous diatom Fistulifera solaris as revealed by the genome and transcriptome.</title>
        <authorList>
            <person name="Tanaka T."/>
            <person name="Maeda Y."/>
            <person name="Veluchamy A."/>
            <person name="Tanaka M."/>
            <person name="Abida H."/>
            <person name="Marechal E."/>
            <person name="Bowler C."/>
            <person name="Muto M."/>
            <person name="Sunaga Y."/>
            <person name="Tanaka M."/>
            <person name="Yoshino T."/>
            <person name="Taniguchi T."/>
            <person name="Fukuda Y."/>
            <person name="Nemoto M."/>
            <person name="Matsumoto M."/>
            <person name="Wong P.S."/>
            <person name="Aburatani S."/>
            <person name="Fujibuchi W."/>
        </authorList>
    </citation>
    <scope>NUCLEOTIDE SEQUENCE [LARGE SCALE GENOMIC DNA]</scope>
    <source>
        <strain evidence="4 5">JPCC DA0580</strain>
    </source>
</reference>
<name>A0A1Z5J609_FISSO</name>
<evidence type="ECO:0000256" key="3">
    <source>
        <dbReference type="SAM" id="SignalP"/>
    </source>
</evidence>
<dbReference type="AlphaFoldDB" id="A0A1Z5J609"/>
<keyword evidence="5" id="KW-1185">Reference proteome</keyword>
<dbReference type="Proteomes" id="UP000198406">
    <property type="component" value="Unassembled WGS sequence"/>
</dbReference>
<keyword evidence="2" id="KW-1133">Transmembrane helix</keyword>
<dbReference type="InParanoid" id="A0A1Z5J609"/>
<gene>
    <name evidence="4" type="ORF">FisN_6Lh189</name>
</gene>
<keyword evidence="2" id="KW-0812">Transmembrane</keyword>
<accession>A0A1Z5J609</accession>
<keyword evidence="3" id="KW-0732">Signal</keyword>
<evidence type="ECO:0008006" key="6">
    <source>
        <dbReference type="Google" id="ProtNLM"/>
    </source>
</evidence>
<sequence length="203" mass="22294">MSRISMTLWMFMSVVHYATSERSCGVSLSPCPSGCWNPTAQVQADGLRICEVVSPGFYSPDNDDAQYSCETNPSACNPCPKQGFLRGLTGCSFGSDKEQINVNNFTIAPATEEEDPKGGDEKMNNGMSKMIYALIFSLVIIGFVYIRARILDCRTRHKNRKTRPIPPPPTDPKPEKTLTAADPEELHCPAVVESGVEKDIEQG</sequence>
<evidence type="ECO:0000256" key="1">
    <source>
        <dbReference type="SAM" id="MobiDB-lite"/>
    </source>
</evidence>
<comment type="caution">
    <text evidence="4">The sequence shown here is derived from an EMBL/GenBank/DDBJ whole genome shotgun (WGS) entry which is preliminary data.</text>
</comment>
<evidence type="ECO:0000313" key="5">
    <source>
        <dbReference type="Proteomes" id="UP000198406"/>
    </source>
</evidence>
<feature type="transmembrane region" description="Helical" evidence="2">
    <location>
        <begin position="130"/>
        <end position="148"/>
    </location>
</feature>
<feature type="region of interest" description="Disordered" evidence="1">
    <location>
        <begin position="158"/>
        <end position="203"/>
    </location>
</feature>
<feature type="signal peptide" evidence="3">
    <location>
        <begin position="1"/>
        <end position="20"/>
    </location>
</feature>
<keyword evidence="2" id="KW-0472">Membrane</keyword>
<feature type="chain" id="PRO_5012712582" description="TNFR-Cys domain-containing protein" evidence="3">
    <location>
        <begin position="21"/>
        <end position="203"/>
    </location>
</feature>
<proteinExistence type="predicted"/>
<evidence type="ECO:0000313" key="4">
    <source>
        <dbReference type="EMBL" id="GAX09435.1"/>
    </source>
</evidence>
<evidence type="ECO:0000256" key="2">
    <source>
        <dbReference type="SAM" id="Phobius"/>
    </source>
</evidence>
<protein>
    <recommendedName>
        <fullName evidence="6">TNFR-Cys domain-containing protein</fullName>
    </recommendedName>
</protein>
<organism evidence="4 5">
    <name type="scientific">Fistulifera solaris</name>
    <name type="common">Oleaginous diatom</name>
    <dbReference type="NCBI Taxonomy" id="1519565"/>
    <lineage>
        <taxon>Eukaryota</taxon>
        <taxon>Sar</taxon>
        <taxon>Stramenopiles</taxon>
        <taxon>Ochrophyta</taxon>
        <taxon>Bacillariophyta</taxon>
        <taxon>Bacillariophyceae</taxon>
        <taxon>Bacillariophycidae</taxon>
        <taxon>Naviculales</taxon>
        <taxon>Naviculaceae</taxon>
        <taxon>Fistulifera</taxon>
    </lineage>
</organism>